<evidence type="ECO:0000313" key="1">
    <source>
        <dbReference type="EMBL" id="KKN60203.1"/>
    </source>
</evidence>
<protein>
    <submittedName>
        <fullName evidence="1">Uncharacterized protein</fullName>
    </submittedName>
</protein>
<accession>A0A0F9V2S8</accession>
<comment type="caution">
    <text evidence="1">The sequence shown here is derived from an EMBL/GenBank/DDBJ whole genome shotgun (WGS) entry which is preliminary data.</text>
</comment>
<name>A0A0F9V2S8_9ZZZZ</name>
<dbReference type="AlphaFoldDB" id="A0A0F9V2S8"/>
<proteinExistence type="predicted"/>
<reference evidence="1" key="1">
    <citation type="journal article" date="2015" name="Nature">
        <title>Complex archaea that bridge the gap between prokaryotes and eukaryotes.</title>
        <authorList>
            <person name="Spang A."/>
            <person name="Saw J.H."/>
            <person name="Jorgensen S.L."/>
            <person name="Zaremba-Niedzwiedzka K."/>
            <person name="Martijn J."/>
            <person name="Lind A.E."/>
            <person name="van Eijk R."/>
            <person name="Schleper C."/>
            <person name="Guy L."/>
            <person name="Ettema T.J."/>
        </authorList>
    </citation>
    <scope>NUCLEOTIDE SEQUENCE</scope>
</reference>
<sequence length="154" mass="18125">MKWAGVDFSFRKNKKKLDKLVKISKAGCHPTNLTTALRAVGEKYLTGIQRRRLDNFTPTQVVRMIRKHINSGGIVLINIRRYTSLGDRGGHYYLIVDAYGEFLEAINPHDDTLVAPLHEKYFRDELRCCSTETHSFWLLKRREPDCCKWYHRWI</sequence>
<dbReference type="EMBL" id="LAZR01000702">
    <property type="protein sequence ID" value="KKN60203.1"/>
    <property type="molecule type" value="Genomic_DNA"/>
</dbReference>
<gene>
    <name evidence="1" type="ORF">LCGC14_0534020</name>
</gene>
<organism evidence="1">
    <name type="scientific">marine sediment metagenome</name>
    <dbReference type="NCBI Taxonomy" id="412755"/>
    <lineage>
        <taxon>unclassified sequences</taxon>
        <taxon>metagenomes</taxon>
        <taxon>ecological metagenomes</taxon>
    </lineage>
</organism>